<keyword evidence="9" id="KW-1133">Transmembrane helix</keyword>
<keyword evidence="5" id="KW-0378">Hydrolase</keyword>
<reference evidence="10" key="2">
    <citation type="submission" date="2015-06" db="UniProtKB">
        <authorList>
            <consortium name="EnsemblMetazoa"/>
        </authorList>
    </citation>
    <scope>IDENTIFICATION</scope>
</reference>
<dbReference type="EMBL" id="CAQQ02195483">
    <property type="status" value="NOT_ANNOTATED_CDS"/>
    <property type="molecule type" value="Genomic_DNA"/>
</dbReference>
<sequence length="140" mass="16160">MPSLKGNKDLFNIDGQFRSKTAFIEKFIPSHIKVHLIGHSFGTCQSLDLIRNPKIKKQIQKCYLLFPTFERRKGTKSAKSFNKMYTFYNLIGFALAILFSKLPRILRVFIFSIYLMVKGTDLEYVDSYVMAAETGVMEKS</sequence>
<evidence type="ECO:0000256" key="9">
    <source>
        <dbReference type="SAM" id="Phobius"/>
    </source>
</evidence>
<comment type="similarity">
    <text evidence="2">Belongs to the AB hydrolase superfamily. LDAH family.</text>
</comment>
<evidence type="ECO:0000313" key="10">
    <source>
        <dbReference type="EnsemblMetazoa" id="MESCA002134-PA"/>
    </source>
</evidence>
<dbReference type="PANTHER" id="PTHR13390">
    <property type="entry name" value="LIPASE"/>
    <property type="match status" value="1"/>
</dbReference>
<evidence type="ECO:0000256" key="7">
    <source>
        <dbReference type="ARBA" id="ARBA00039150"/>
    </source>
</evidence>
<accession>T1GFJ2</accession>
<evidence type="ECO:0000256" key="3">
    <source>
        <dbReference type="ARBA" id="ARBA00019242"/>
    </source>
</evidence>
<dbReference type="AlphaFoldDB" id="T1GFJ2"/>
<dbReference type="Gene3D" id="3.40.50.1820">
    <property type="entry name" value="alpha/beta hydrolase"/>
    <property type="match status" value="1"/>
</dbReference>
<dbReference type="EnsemblMetazoa" id="MESCA002134-RA">
    <property type="protein sequence ID" value="MESCA002134-PA"/>
    <property type="gene ID" value="MESCA002134"/>
</dbReference>
<dbReference type="GO" id="GO:0005811">
    <property type="term" value="C:lipid droplet"/>
    <property type="evidence" value="ECO:0007669"/>
    <property type="project" value="UniProtKB-SubCell"/>
</dbReference>
<keyword evidence="11" id="KW-1185">Reference proteome</keyword>
<evidence type="ECO:0000313" key="11">
    <source>
        <dbReference type="Proteomes" id="UP000015102"/>
    </source>
</evidence>
<dbReference type="EC" id="3.1.1.13" evidence="7"/>
<organism evidence="10 11">
    <name type="scientific">Megaselia scalaris</name>
    <name type="common">Humpbacked fly</name>
    <name type="synonym">Phora scalaris</name>
    <dbReference type="NCBI Taxonomy" id="36166"/>
    <lineage>
        <taxon>Eukaryota</taxon>
        <taxon>Metazoa</taxon>
        <taxon>Ecdysozoa</taxon>
        <taxon>Arthropoda</taxon>
        <taxon>Hexapoda</taxon>
        <taxon>Insecta</taxon>
        <taxon>Pterygota</taxon>
        <taxon>Neoptera</taxon>
        <taxon>Endopterygota</taxon>
        <taxon>Diptera</taxon>
        <taxon>Brachycera</taxon>
        <taxon>Muscomorpha</taxon>
        <taxon>Platypezoidea</taxon>
        <taxon>Phoridae</taxon>
        <taxon>Megaseliini</taxon>
        <taxon>Megaselia</taxon>
    </lineage>
</organism>
<evidence type="ECO:0000256" key="1">
    <source>
        <dbReference type="ARBA" id="ARBA00004502"/>
    </source>
</evidence>
<dbReference type="GO" id="GO:0019915">
    <property type="term" value="P:lipid storage"/>
    <property type="evidence" value="ECO:0007669"/>
    <property type="project" value="InterPro"/>
</dbReference>
<dbReference type="Pfam" id="PF10230">
    <property type="entry name" value="LIDHydrolase"/>
    <property type="match status" value="1"/>
</dbReference>
<protein>
    <recommendedName>
        <fullName evidence="3">Lipid droplet-associated hydrolase</fullName>
        <ecNumber evidence="7">3.1.1.13</ecNumber>
    </recommendedName>
    <alternativeName>
        <fullName evidence="6">Lipid droplet-associated serine hydrolase</fullName>
    </alternativeName>
</protein>
<reference evidence="11" key="1">
    <citation type="submission" date="2013-02" db="EMBL/GenBank/DDBJ databases">
        <authorList>
            <person name="Hughes D."/>
        </authorList>
    </citation>
    <scope>NUCLEOTIDE SEQUENCE</scope>
    <source>
        <strain>Durham</strain>
        <strain evidence="11">NC isolate 2 -- Noor lab</strain>
    </source>
</reference>
<keyword evidence="9" id="KW-0472">Membrane</keyword>
<dbReference type="InterPro" id="IPR029058">
    <property type="entry name" value="AB_hydrolase_fold"/>
</dbReference>
<dbReference type="InterPro" id="IPR019363">
    <property type="entry name" value="LDAH"/>
</dbReference>
<proteinExistence type="inferred from homology"/>
<dbReference type="HOGENOM" id="CLU_1840137_0_0_1"/>
<comment type="catalytic activity">
    <reaction evidence="8">
        <text>a cholesterol ester + H2O = cholesterol + a fatty acid + H(+)</text>
        <dbReference type="Rhea" id="RHEA:36403"/>
        <dbReference type="ChEBI" id="CHEBI:15377"/>
        <dbReference type="ChEBI" id="CHEBI:15378"/>
        <dbReference type="ChEBI" id="CHEBI:16113"/>
        <dbReference type="ChEBI" id="CHEBI:17002"/>
        <dbReference type="ChEBI" id="CHEBI:28868"/>
        <dbReference type="EC" id="3.1.1.13"/>
    </reaction>
    <physiologicalReaction direction="left-to-right" evidence="8">
        <dbReference type="Rhea" id="RHEA:36404"/>
    </physiologicalReaction>
</comment>
<evidence type="ECO:0000256" key="8">
    <source>
        <dbReference type="ARBA" id="ARBA00049527"/>
    </source>
</evidence>
<keyword evidence="4" id="KW-0551">Lipid droplet</keyword>
<dbReference type="Proteomes" id="UP000015102">
    <property type="component" value="Unassembled WGS sequence"/>
</dbReference>
<evidence type="ECO:0000256" key="6">
    <source>
        <dbReference type="ARBA" id="ARBA00031924"/>
    </source>
</evidence>
<dbReference type="PANTHER" id="PTHR13390:SF0">
    <property type="entry name" value="LIPID DROPLET-ASSOCIATED HYDROLASE"/>
    <property type="match status" value="1"/>
</dbReference>
<dbReference type="GO" id="GO:0004771">
    <property type="term" value="F:sterol ester esterase activity"/>
    <property type="evidence" value="ECO:0007669"/>
    <property type="project" value="UniProtKB-EC"/>
</dbReference>
<evidence type="ECO:0000256" key="4">
    <source>
        <dbReference type="ARBA" id="ARBA00022677"/>
    </source>
</evidence>
<name>T1GFJ2_MEGSC</name>
<keyword evidence="9" id="KW-0812">Transmembrane</keyword>
<comment type="subcellular location">
    <subcellularLocation>
        <location evidence="1">Lipid droplet</location>
    </subcellularLocation>
</comment>
<evidence type="ECO:0000256" key="2">
    <source>
        <dbReference type="ARBA" id="ARBA00008300"/>
    </source>
</evidence>
<feature type="transmembrane region" description="Helical" evidence="9">
    <location>
        <begin position="87"/>
        <end position="117"/>
    </location>
</feature>
<evidence type="ECO:0000256" key="5">
    <source>
        <dbReference type="ARBA" id="ARBA00022801"/>
    </source>
</evidence>
<dbReference type="STRING" id="36166.T1GFJ2"/>